<gene>
    <name evidence="1" type="ORF">SISNIDRAFT_465816</name>
</gene>
<reference evidence="1 2" key="1">
    <citation type="journal article" date="2016" name="Mol. Biol. Evol.">
        <title>Comparative Genomics of Early-Diverging Mushroom-Forming Fungi Provides Insights into the Origins of Lignocellulose Decay Capabilities.</title>
        <authorList>
            <person name="Nagy L.G."/>
            <person name="Riley R."/>
            <person name="Tritt A."/>
            <person name="Adam C."/>
            <person name="Daum C."/>
            <person name="Floudas D."/>
            <person name="Sun H."/>
            <person name="Yadav J.S."/>
            <person name="Pangilinan J."/>
            <person name="Larsson K.H."/>
            <person name="Matsuura K."/>
            <person name="Barry K."/>
            <person name="Labutti K."/>
            <person name="Kuo R."/>
            <person name="Ohm R.A."/>
            <person name="Bhattacharya S.S."/>
            <person name="Shirouzu T."/>
            <person name="Yoshinaga Y."/>
            <person name="Martin F.M."/>
            <person name="Grigoriev I.V."/>
            <person name="Hibbett D.S."/>
        </authorList>
    </citation>
    <scope>NUCLEOTIDE SEQUENCE [LARGE SCALE GENOMIC DNA]</scope>
    <source>
        <strain evidence="1 2">HHB9708</strain>
    </source>
</reference>
<sequence>MGVAFGLCSASTLPPPTCLTGEKHLLNPWDPNEEMYKNGRLKLWVRTLYERDNYPGADPSNATFQGDVSLGRYNRNARIRVQKAENVNLALEFVTSRGVKLTNIGPEDIIDRNLELILGFFGNVQTKHKTYGMREWTPPSGLTVSRRVPVLIMSSIWIKHGSNFCGKAIKAQTREIREARRKRFAALANAFEQRLRVLSQEISAMAGPLEVPFLSSRVLYPDILSTAQDEQQQMSHIQSKLPVLSGALTDVFKVEIACETTNVDENDHTVLTHQEHAFGLDLVVQSVIKKIKSIENQNVSGYMTKLTPGRHIQIFRQGWQQYS</sequence>
<dbReference type="SUPFAM" id="SSF47576">
    <property type="entry name" value="Calponin-homology domain, CH-domain"/>
    <property type="match status" value="1"/>
</dbReference>
<dbReference type="AlphaFoldDB" id="A0A164UXU9"/>
<proteinExistence type="predicted"/>
<name>A0A164UXU9_9AGAM</name>
<evidence type="ECO:0000313" key="1">
    <source>
        <dbReference type="EMBL" id="KZS93631.1"/>
    </source>
</evidence>
<keyword evidence="2" id="KW-1185">Reference proteome</keyword>
<dbReference type="EMBL" id="KV419406">
    <property type="protein sequence ID" value="KZS93631.1"/>
    <property type="molecule type" value="Genomic_DNA"/>
</dbReference>
<dbReference type="InterPro" id="IPR036872">
    <property type="entry name" value="CH_dom_sf"/>
</dbReference>
<organism evidence="1 2">
    <name type="scientific">Sistotremastrum niveocremeum HHB9708</name>
    <dbReference type="NCBI Taxonomy" id="1314777"/>
    <lineage>
        <taxon>Eukaryota</taxon>
        <taxon>Fungi</taxon>
        <taxon>Dikarya</taxon>
        <taxon>Basidiomycota</taxon>
        <taxon>Agaricomycotina</taxon>
        <taxon>Agaricomycetes</taxon>
        <taxon>Sistotremastrales</taxon>
        <taxon>Sistotremastraceae</taxon>
        <taxon>Sertulicium</taxon>
        <taxon>Sertulicium niveocremeum</taxon>
    </lineage>
</organism>
<dbReference type="STRING" id="1314777.A0A164UXU9"/>
<evidence type="ECO:0000313" key="2">
    <source>
        <dbReference type="Proteomes" id="UP000076722"/>
    </source>
</evidence>
<dbReference type="Proteomes" id="UP000076722">
    <property type="component" value="Unassembled WGS sequence"/>
</dbReference>
<accession>A0A164UXU9</accession>
<protein>
    <submittedName>
        <fullName evidence="1">Uncharacterized protein</fullName>
    </submittedName>
</protein>
<dbReference type="Gene3D" id="1.10.418.10">
    <property type="entry name" value="Calponin-like domain"/>
    <property type="match status" value="1"/>
</dbReference>